<evidence type="ECO:0000256" key="1">
    <source>
        <dbReference type="ARBA" id="ARBA00023027"/>
    </source>
</evidence>
<keyword evidence="1" id="KW-0520">NAD</keyword>
<gene>
    <name evidence="3" type="ORF">GF068_34285</name>
</gene>
<dbReference type="OrthoDB" id="9802815at2"/>
<dbReference type="Gene3D" id="3.40.50.720">
    <property type="entry name" value="NAD(P)-binding Rossmann-like Domain"/>
    <property type="match status" value="1"/>
</dbReference>
<comment type="caution">
    <text evidence="3">The sequence shown here is derived from an EMBL/GenBank/DDBJ whole genome shotgun (WGS) entry which is preliminary data.</text>
</comment>
<dbReference type="Proteomes" id="UP000440224">
    <property type="component" value="Unassembled WGS sequence"/>
</dbReference>
<evidence type="ECO:0000313" key="4">
    <source>
        <dbReference type="Proteomes" id="UP000440224"/>
    </source>
</evidence>
<name>A0A6N7Q178_9BACT</name>
<dbReference type="InterPro" id="IPR036291">
    <property type="entry name" value="NAD(P)-bd_dom_sf"/>
</dbReference>
<evidence type="ECO:0000313" key="3">
    <source>
        <dbReference type="EMBL" id="MRG96956.1"/>
    </source>
</evidence>
<dbReference type="RefSeq" id="WP_153823743.1">
    <property type="nucleotide sequence ID" value="NZ_WJIE01000014.1"/>
</dbReference>
<dbReference type="AlphaFoldDB" id="A0A6N7Q178"/>
<dbReference type="EMBL" id="WJIE01000014">
    <property type="protein sequence ID" value="MRG96956.1"/>
    <property type="molecule type" value="Genomic_DNA"/>
</dbReference>
<sequence length="316" mass="34473">MKLLVTGIAGFIGSHLAERLLDRGDTVVGLDSFDPFYPRSLKERNLAKIRGRAHVVEACLLDEAAVTEVFSATDFDVVVHLAGLAGVRPSLSSPSRYQRVNVEGTTRLAEHARARGVRRFVFASSSSVYGASKRFPFAEDDHADEPLSPYAASKRAAELVLRALVHTHGLGVTSLRYFTVYGPRQRPEMAIHAFCRAIDRGEPIELYGTGEASRDYTYVDDVIDGTLRAIDRVGEGYRVYNLGAGGAPTTLNEVVVLLSEALGKPAIVHRGPSVVGDVEHTIADITRARASLGYTPTTGIREGIERFVAWYRGMSR</sequence>
<feature type="domain" description="NAD-dependent epimerase/dehydratase" evidence="2">
    <location>
        <begin position="4"/>
        <end position="243"/>
    </location>
</feature>
<dbReference type="Pfam" id="PF01370">
    <property type="entry name" value="Epimerase"/>
    <property type="match status" value="1"/>
</dbReference>
<dbReference type="PANTHER" id="PTHR43574">
    <property type="entry name" value="EPIMERASE-RELATED"/>
    <property type="match status" value="1"/>
</dbReference>
<accession>A0A6N7Q178</accession>
<evidence type="ECO:0000259" key="2">
    <source>
        <dbReference type="Pfam" id="PF01370"/>
    </source>
</evidence>
<dbReference type="PRINTS" id="PR01713">
    <property type="entry name" value="NUCEPIMERASE"/>
</dbReference>
<reference evidence="3 4" key="1">
    <citation type="submission" date="2019-10" db="EMBL/GenBank/DDBJ databases">
        <title>A soil myxobacterium in the family Polyangiaceae.</title>
        <authorList>
            <person name="Li Y."/>
            <person name="Wang J."/>
        </authorList>
    </citation>
    <scope>NUCLEOTIDE SEQUENCE [LARGE SCALE GENOMIC DNA]</scope>
    <source>
        <strain evidence="3 4">DSM 14734</strain>
    </source>
</reference>
<keyword evidence="4" id="KW-1185">Reference proteome</keyword>
<dbReference type="SUPFAM" id="SSF51735">
    <property type="entry name" value="NAD(P)-binding Rossmann-fold domains"/>
    <property type="match status" value="1"/>
</dbReference>
<dbReference type="InterPro" id="IPR001509">
    <property type="entry name" value="Epimerase_deHydtase"/>
</dbReference>
<protein>
    <submittedName>
        <fullName evidence="3">NAD-dependent epimerase/dehydratase family protein</fullName>
    </submittedName>
</protein>
<proteinExistence type="predicted"/>
<organism evidence="3 4">
    <name type="scientific">Polyangium spumosum</name>
    <dbReference type="NCBI Taxonomy" id="889282"/>
    <lineage>
        <taxon>Bacteria</taxon>
        <taxon>Pseudomonadati</taxon>
        <taxon>Myxococcota</taxon>
        <taxon>Polyangia</taxon>
        <taxon>Polyangiales</taxon>
        <taxon>Polyangiaceae</taxon>
        <taxon>Polyangium</taxon>
    </lineage>
</organism>